<sequence length="190" mass="20982">MNFVAIDFETANYQADSACALGLVKVVGGAIVDKEVYLIKPPTREFVFTYIHGLTWKDVAKKDDFGKVWPKVESLVHGAEFLVAHNASFDRRVLEACCATYRIPAPSLPFQCTVQVARRTWGIYPTKLSNVCEKLEIELNHHEALSDAMACAKIMIAATSGSTATNNLAQQKRIGAVLTKTRRTTRHGPT</sequence>
<dbReference type="InterPro" id="IPR013520">
    <property type="entry name" value="Ribonucl_H"/>
</dbReference>
<evidence type="ECO:0000259" key="1">
    <source>
        <dbReference type="SMART" id="SM00479"/>
    </source>
</evidence>
<dbReference type="PANTHER" id="PTHR30231">
    <property type="entry name" value="DNA POLYMERASE III SUBUNIT EPSILON"/>
    <property type="match status" value="1"/>
</dbReference>
<dbReference type="InterPro" id="IPR036397">
    <property type="entry name" value="RNaseH_sf"/>
</dbReference>
<feature type="domain" description="Exonuclease" evidence="1">
    <location>
        <begin position="2"/>
        <end position="164"/>
    </location>
</feature>
<dbReference type="GO" id="GO:0003887">
    <property type="term" value="F:DNA-directed DNA polymerase activity"/>
    <property type="evidence" value="ECO:0007669"/>
    <property type="project" value="UniProtKB-EC"/>
</dbReference>
<dbReference type="PANTHER" id="PTHR30231:SF42">
    <property type="entry name" value="EXONUCLEASE"/>
    <property type="match status" value="1"/>
</dbReference>
<dbReference type="InterPro" id="IPR012337">
    <property type="entry name" value="RNaseH-like_sf"/>
</dbReference>
<dbReference type="GO" id="GO:0003676">
    <property type="term" value="F:nucleic acid binding"/>
    <property type="evidence" value="ECO:0007669"/>
    <property type="project" value="InterPro"/>
</dbReference>
<name>A0AA48RAG9_9ZZZZ</name>
<dbReference type="GO" id="GO:0008408">
    <property type="term" value="F:3'-5' exonuclease activity"/>
    <property type="evidence" value="ECO:0007669"/>
    <property type="project" value="TreeGrafter"/>
</dbReference>
<dbReference type="AlphaFoldDB" id="A0AA48RAG9"/>
<dbReference type="CDD" id="cd06130">
    <property type="entry name" value="DNA_pol_III_epsilon_like"/>
    <property type="match status" value="1"/>
</dbReference>
<gene>
    <name evidence="2" type="primary">dnaQ</name>
    <name evidence="2" type="ORF">AMST5_03364</name>
</gene>
<evidence type="ECO:0000313" key="2">
    <source>
        <dbReference type="EMBL" id="CAJ0882729.1"/>
    </source>
</evidence>
<dbReference type="SUPFAM" id="SSF53098">
    <property type="entry name" value="Ribonuclease H-like"/>
    <property type="match status" value="1"/>
</dbReference>
<dbReference type="SMART" id="SM00479">
    <property type="entry name" value="EXOIII"/>
    <property type="match status" value="1"/>
</dbReference>
<accession>A0AA48RAG9</accession>
<protein>
    <submittedName>
        <fullName evidence="2">DNA polymerase III subunit epsilon</fullName>
        <ecNumber evidence="2">2.7.7.7</ecNumber>
    </submittedName>
</protein>
<keyword evidence="2" id="KW-0548">Nucleotidyltransferase</keyword>
<dbReference type="Pfam" id="PF00929">
    <property type="entry name" value="RNase_T"/>
    <property type="match status" value="1"/>
</dbReference>
<dbReference type="EMBL" id="OY288114">
    <property type="protein sequence ID" value="CAJ0882729.1"/>
    <property type="molecule type" value="Genomic_DNA"/>
</dbReference>
<dbReference type="GO" id="GO:0005829">
    <property type="term" value="C:cytosol"/>
    <property type="evidence" value="ECO:0007669"/>
    <property type="project" value="TreeGrafter"/>
</dbReference>
<dbReference type="Gene3D" id="3.30.420.10">
    <property type="entry name" value="Ribonuclease H-like superfamily/Ribonuclease H"/>
    <property type="match status" value="1"/>
</dbReference>
<organism evidence="2">
    <name type="scientific">freshwater sediment metagenome</name>
    <dbReference type="NCBI Taxonomy" id="556182"/>
    <lineage>
        <taxon>unclassified sequences</taxon>
        <taxon>metagenomes</taxon>
        <taxon>ecological metagenomes</taxon>
    </lineage>
</organism>
<keyword evidence="2" id="KW-0808">Transferase</keyword>
<dbReference type="EC" id="2.7.7.7" evidence="2"/>
<proteinExistence type="predicted"/>
<reference evidence="2" key="1">
    <citation type="submission" date="2023-07" db="EMBL/GenBank/DDBJ databases">
        <authorList>
            <person name="Pelsma A.J. K."/>
        </authorList>
    </citation>
    <scope>NUCLEOTIDE SEQUENCE</scope>
</reference>